<accession>A0A140LEL5</accession>
<keyword evidence="2" id="KW-1185">Reference proteome</keyword>
<reference evidence="1 2" key="1">
    <citation type="submission" date="2015-12" db="EMBL/GenBank/DDBJ databases">
        <title>Draft genome sequence of the thermoanaerobe Thermotalea metallivorans, an isolate from the runoff channel of the Great Artesian Basin, Australia.</title>
        <authorList>
            <person name="Patel B.K."/>
        </authorList>
    </citation>
    <scope>NUCLEOTIDE SEQUENCE [LARGE SCALE GENOMIC DNA]</scope>
    <source>
        <strain evidence="1 2">B2-1</strain>
    </source>
</reference>
<sequence length="47" mass="6197">MVKRYKLRRGCLYYIKEKHFRSRWQEQIYKWKLSLKGWKLEEIREEY</sequence>
<gene>
    <name evidence="1" type="ORF">AN619_00200</name>
</gene>
<name>A0A140LEL5_9FIRM</name>
<evidence type="ECO:0000313" key="1">
    <source>
        <dbReference type="EMBL" id="KXG78990.1"/>
    </source>
</evidence>
<proteinExistence type="predicted"/>
<organism evidence="1 2">
    <name type="scientific">Thermotalea metallivorans</name>
    <dbReference type="NCBI Taxonomy" id="520762"/>
    <lineage>
        <taxon>Bacteria</taxon>
        <taxon>Bacillati</taxon>
        <taxon>Bacillota</taxon>
        <taxon>Clostridia</taxon>
        <taxon>Peptostreptococcales</taxon>
        <taxon>Thermotaleaceae</taxon>
        <taxon>Thermotalea</taxon>
    </lineage>
</organism>
<protein>
    <submittedName>
        <fullName evidence="1">Uncharacterized protein</fullName>
    </submittedName>
</protein>
<comment type="caution">
    <text evidence="1">The sequence shown here is derived from an EMBL/GenBank/DDBJ whole genome shotgun (WGS) entry which is preliminary data.</text>
</comment>
<dbReference type="Proteomes" id="UP000070456">
    <property type="component" value="Unassembled WGS sequence"/>
</dbReference>
<dbReference type="EMBL" id="LOEE01000002">
    <property type="protein sequence ID" value="KXG78990.1"/>
    <property type="molecule type" value="Genomic_DNA"/>
</dbReference>
<dbReference type="RefSeq" id="WP_157064842.1">
    <property type="nucleotide sequence ID" value="NZ_LOEE01000002.1"/>
</dbReference>
<evidence type="ECO:0000313" key="2">
    <source>
        <dbReference type="Proteomes" id="UP000070456"/>
    </source>
</evidence>
<dbReference type="AlphaFoldDB" id="A0A140LEL5"/>